<reference evidence="5 6" key="1">
    <citation type="submission" date="2018-11" db="EMBL/GenBank/DDBJ databases">
        <title>Genomes From Bacteria Associated with the Canine Oral Cavity: a Test Case for Automated Genome-Based Taxonomic Assignment.</title>
        <authorList>
            <person name="Coil D.A."/>
            <person name="Jospin G."/>
            <person name="Darling A.E."/>
            <person name="Wallis C."/>
            <person name="Davis I.J."/>
            <person name="Harris S."/>
            <person name="Eisen J.A."/>
            <person name="Holcombe L.J."/>
            <person name="O'Flynn C."/>
        </authorList>
    </citation>
    <scope>NUCLEOTIDE SEQUENCE [LARGE SCALE GENOMIC DNA]</scope>
    <source>
        <strain evidence="5 6">OH887_COT-365</strain>
    </source>
</reference>
<dbReference type="AlphaFoldDB" id="A0A3P1T9Z0"/>
<feature type="domain" description="NADPH-dependent FMN reductase-like" evidence="4">
    <location>
        <begin position="2"/>
        <end position="143"/>
    </location>
</feature>
<dbReference type="SUPFAM" id="SSF52218">
    <property type="entry name" value="Flavoproteins"/>
    <property type="match status" value="1"/>
</dbReference>
<dbReference type="InterPro" id="IPR023932">
    <property type="entry name" value="CE1759_FMN_reduct"/>
</dbReference>
<keyword evidence="1" id="KW-0285">Flavoprotein</keyword>
<dbReference type="OrthoDB" id="1643408at2"/>
<dbReference type="PANTHER" id="PTHR43408:SF2">
    <property type="entry name" value="FMN REDUCTASE (NADPH)"/>
    <property type="match status" value="1"/>
</dbReference>
<evidence type="ECO:0000313" key="5">
    <source>
        <dbReference type="EMBL" id="RRD06251.1"/>
    </source>
</evidence>
<organism evidence="5 6">
    <name type="scientific">Arachnia propionica</name>
    <dbReference type="NCBI Taxonomy" id="1750"/>
    <lineage>
        <taxon>Bacteria</taxon>
        <taxon>Bacillati</taxon>
        <taxon>Actinomycetota</taxon>
        <taxon>Actinomycetes</taxon>
        <taxon>Propionibacteriales</taxon>
        <taxon>Propionibacteriaceae</taxon>
        <taxon>Arachnia</taxon>
    </lineage>
</organism>
<dbReference type="RefSeq" id="WP_124843087.1">
    <property type="nucleotide sequence ID" value="NZ_RQZG01000003.1"/>
</dbReference>
<gene>
    <name evidence="5" type="ORF">EII34_03785</name>
</gene>
<comment type="caution">
    <text evidence="5">The sequence shown here is derived from an EMBL/GenBank/DDBJ whole genome shotgun (WGS) entry which is preliminary data.</text>
</comment>
<dbReference type="InterPro" id="IPR051814">
    <property type="entry name" value="NAD(P)H-dep_FMN_reductase"/>
</dbReference>
<keyword evidence="2" id="KW-0288">FMN</keyword>
<proteinExistence type="predicted"/>
<dbReference type="GO" id="GO:0016491">
    <property type="term" value="F:oxidoreductase activity"/>
    <property type="evidence" value="ECO:0007669"/>
    <property type="project" value="UniProtKB-KW"/>
</dbReference>
<dbReference type="PANTHER" id="PTHR43408">
    <property type="entry name" value="FMN REDUCTASE (NADPH)"/>
    <property type="match status" value="1"/>
</dbReference>
<dbReference type="NCBIfam" id="TIGR04037">
    <property type="entry name" value="LLM_duo_CE1759"/>
    <property type="match status" value="1"/>
</dbReference>
<dbReference type="Gene3D" id="3.40.50.360">
    <property type="match status" value="1"/>
</dbReference>
<accession>A0A3P1T9Z0</accession>
<evidence type="ECO:0000259" key="4">
    <source>
        <dbReference type="Pfam" id="PF03358"/>
    </source>
</evidence>
<protein>
    <submittedName>
        <fullName evidence="5">NADPH-dependent FMN reductase</fullName>
    </submittedName>
</protein>
<evidence type="ECO:0000256" key="1">
    <source>
        <dbReference type="ARBA" id="ARBA00022630"/>
    </source>
</evidence>
<name>A0A3P1T9Z0_9ACTN</name>
<keyword evidence="3" id="KW-0560">Oxidoreductase</keyword>
<evidence type="ECO:0000313" key="6">
    <source>
        <dbReference type="Proteomes" id="UP000280819"/>
    </source>
</evidence>
<dbReference type="InterPro" id="IPR005025">
    <property type="entry name" value="FMN_Rdtase-like_dom"/>
</dbReference>
<dbReference type="InterPro" id="IPR029039">
    <property type="entry name" value="Flavoprotein-like_sf"/>
</dbReference>
<dbReference type="EMBL" id="RQZG01000003">
    <property type="protein sequence ID" value="RRD06251.1"/>
    <property type="molecule type" value="Genomic_DNA"/>
</dbReference>
<sequence length="196" mass="20785">MTRIVVVHAGLRVPSTTKLLADSFTKALAGDEVQVVALRDHAHAIVDAMLTGFPAGELVDAIKAVTEAEALVVITPTFSASYSGLFKSFADILEPGVLKGRPVVLAATGGTSRHSLMLDFAMRPLLSYLGALPARTAVFAATEDFGGSGGAEVQRRVEEAVAELRSMLTCAPERSNRDEFDEVTPFENLLRDLGGN</sequence>
<dbReference type="Pfam" id="PF03358">
    <property type="entry name" value="FMN_red"/>
    <property type="match status" value="1"/>
</dbReference>
<evidence type="ECO:0000256" key="3">
    <source>
        <dbReference type="ARBA" id="ARBA00023002"/>
    </source>
</evidence>
<evidence type="ECO:0000256" key="2">
    <source>
        <dbReference type="ARBA" id="ARBA00022643"/>
    </source>
</evidence>
<dbReference type="Proteomes" id="UP000280819">
    <property type="component" value="Unassembled WGS sequence"/>
</dbReference>